<comment type="similarity">
    <text evidence="2">Belongs to the cerato-platanin family.</text>
</comment>
<dbReference type="SUPFAM" id="SSF50685">
    <property type="entry name" value="Barwin-like endoglucanases"/>
    <property type="match status" value="1"/>
</dbReference>
<dbReference type="HOGENOM" id="CLU_1835943_0_0_1"/>
<evidence type="ECO:0000256" key="1">
    <source>
        <dbReference type="ARBA" id="ARBA00004613"/>
    </source>
</evidence>
<dbReference type="Gene3D" id="2.40.40.10">
    <property type="entry name" value="RlpA-like domain"/>
    <property type="match status" value="1"/>
</dbReference>
<dbReference type="OrthoDB" id="4898945at2759"/>
<dbReference type="InterPro" id="IPR036908">
    <property type="entry name" value="RlpA-like_sf"/>
</dbReference>
<reference evidence="6" key="2">
    <citation type="submission" date="2015-01" db="EMBL/GenBank/DDBJ databases">
        <title>Evolutionary Origins and Diversification of the Mycorrhizal Mutualists.</title>
        <authorList>
            <consortium name="DOE Joint Genome Institute"/>
            <consortium name="Mycorrhizal Genomics Consortium"/>
            <person name="Kohler A."/>
            <person name="Kuo A."/>
            <person name="Nagy L.G."/>
            <person name="Floudas D."/>
            <person name="Copeland A."/>
            <person name="Barry K.W."/>
            <person name="Cichocki N."/>
            <person name="Veneault-Fourrey C."/>
            <person name="LaButti K."/>
            <person name="Lindquist E.A."/>
            <person name="Lipzen A."/>
            <person name="Lundell T."/>
            <person name="Morin E."/>
            <person name="Murat C."/>
            <person name="Riley R."/>
            <person name="Ohm R."/>
            <person name="Sun H."/>
            <person name="Tunlid A."/>
            <person name="Henrissat B."/>
            <person name="Grigoriev I.V."/>
            <person name="Hibbett D.S."/>
            <person name="Martin F."/>
        </authorList>
    </citation>
    <scope>NUCLEOTIDE SEQUENCE [LARGE SCALE GENOMIC DNA]</scope>
    <source>
        <strain evidence="6">Marx 270</strain>
    </source>
</reference>
<keyword evidence="4" id="KW-0812">Transmembrane</keyword>
<dbReference type="GO" id="GO:0005576">
    <property type="term" value="C:extracellular region"/>
    <property type="evidence" value="ECO:0007669"/>
    <property type="project" value="UniProtKB-SubCell"/>
</dbReference>
<dbReference type="STRING" id="870435.A0A0C3NFZ0"/>
<feature type="transmembrane region" description="Helical" evidence="4">
    <location>
        <begin position="40"/>
        <end position="65"/>
    </location>
</feature>
<organism evidence="5 6">
    <name type="scientific">Pisolithus tinctorius Marx 270</name>
    <dbReference type="NCBI Taxonomy" id="870435"/>
    <lineage>
        <taxon>Eukaryota</taxon>
        <taxon>Fungi</taxon>
        <taxon>Dikarya</taxon>
        <taxon>Basidiomycota</taxon>
        <taxon>Agaricomycotina</taxon>
        <taxon>Agaricomycetes</taxon>
        <taxon>Agaricomycetidae</taxon>
        <taxon>Boletales</taxon>
        <taxon>Sclerodermatineae</taxon>
        <taxon>Pisolithaceae</taxon>
        <taxon>Pisolithus</taxon>
    </lineage>
</organism>
<comment type="subcellular location">
    <subcellularLocation>
        <location evidence="1">Secreted</location>
    </subcellularLocation>
</comment>
<dbReference type="InParanoid" id="A0A0C3NFZ0"/>
<protein>
    <submittedName>
        <fullName evidence="5">Uncharacterized protein</fullName>
    </submittedName>
</protein>
<keyword evidence="3" id="KW-0964">Secreted</keyword>
<dbReference type="Proteomes" id="UP000054217">
    <property type="component" value="Unassembled WGS sequence"/>
</dbReference>
<evidence type="ECO:0000256" key="2">
    <source>
        <dbReference type="ARBA" id="ARBA00010421"/>
    </source>
</evidence>
<dbReference type="CDD" id="cd22778">
    <property type="entry name" value="DPBB_CEPL-like"/>
    <property type="match status" value="1"/>
</dbReference>
<evidence type="ECO:0000313" key="5">
    <source>
        <dbReference type="EMBL" id="KIN94675.1"/>
    </source>
</evidence>
<dbReference type="InterPro" id="IPR010829">
    <property type="entry name" value="Cerato-platanin"/>
</dbReference>
<keyword evidence="6" id="KW-1185">Reference proteome</keyword>
<proteinExistence type="inferred from homology"/>
<name>A0A0C3NFZ0_PISTI</name>
<keyword evidence="4" id="KW-1133">Transmembrane helix</keyword>
<keyword evidence="4" id="KW-0472">Membrane</keyword>
<dbReference type="EMBL" id="KN832089">
    <property type="protein sequence ID" value="KIN94675.1"/>
    <property type="molecule type" value="Genomic_DNA"/>
</dbReference>
<reference evidence="5 6" key="1">
    <citation type="submission" date="2014-04" db="EMBL/GenBank/DDBJ databases">
        <authorList>
            <consortium name="DOE Joint Genome Institute"/>
            <person name="Kuo A."/>
            <person name="Kohler A."/>
            <person name="Costa M.D."/>
            <person name="Nagy L.G."/>
            <person name="Floudas D."/>
            <person name="Copeland A."/>
            <person name="Barry K.W."/>
            <person name="Cichocki N."/>
            <person name="Veneault-Fourrey C."/>
            <person name="LaButti K."/>
            <person name="Lindquist E.A."/>
            <person name="Lipzen A."/>
            <person name="Lundell T."/>
            <person name="Morin E."/>
            <person name="Murat C."/>
            <person name="Sun H."/>
            <person name="Tunlid A."/>
            <person name="Henrissat B."/>
            <person name="Grigoriev I.V."/>
            <person name="Hibbett D.S."/>
            <person name="Martin F."/>
            <person name="Nordberg H.P."/>
            <person name="Cantor M.N."/>
            <person name="Hua S.X."/>
        </authorList>
    </citation>
    <scope>NUCLEOTIDE SEQUENCE [LARGE SCALE GENOMIC DNA]</scope>
    <source>
        <strain evidence="5 6">Marx 270</strain>
    </source>
</reference>
<dbReference type="AlphaFoldDB" id="A0A0C3NFZ0"/>
<gene>
    <name evidence="5" type="ORF">M404DRAFT_1008137</name>
</gene>
<dbReference type="Pfam" id="PF07249">
    <property type="entry name" value="Cerato-platanin"/>
    <property type="match status" value="1"/>
</dbReference>
<evidence type="ECO:0000313" key="6">
    <source>
        <dbReference type="Proteomes" id="UP000054217"/>
    </source>
</evidence>
<evidence type="ECO:0000256" key="3">
    <source>
        <dbReference type="ARBA" id="ARBA00022525"/>
    </source>
</evidence>
<accession>A0A0C3NFZ0</accession>
<sequence length="140" mass="15694">MTRKKRDWYKYMCGQHRPSSLMSTCHRSLQRLQFLEQLRICFLCFPCPFLGCLTFPLGHFALFAFPLPFLLRANWNDADCGKCYGIMYAKNTINVLALDVSKDGFTVSPQAMSVLTNGQASALGRVKVTATEVPASECGL</sequence>
<evidence type="ECO:0000256" key="4">
    <source>
        <dbReference type="SAM" id="Phobius"/>
    </source>
</evidence>